<keyword evidence="5 6" id="KW-0472">Membrane</keyword>
<comment type="caution">
    <text evidence="7">The sequence shown here is derived from an EMBL/GenBank/DDBJ whole genome shotgun (WGS) entry which is preliminary data.</text>
</comment>
<dbReference type="InterPro" id="IPR026265">
    <property type="entry name" value="LptC"/>
</dbReference>
<gene>
    <name evidence="7" type="primary">lptC</name>
    <name evidence="7" type="ORF">Q4T40_21460</name>
</gene>
<keyword evidence="2" id="KW-0997">Cell inner membrane</keyword>
<keyword evidence="3 6" id="KW-0812">Transmembrane</keyword>
<reference evidence="7 8" key="1">
    <citation type="submission" date="2023-07" db="EMBL/GenBank/DDBJ databases">
        <title>The novel representative of Negativicutes class, Anaeroselena agilis gen. nov. sp. nov.</title>
        <authorList>
            <person name="Prokofeva M.I."/>
            <person name="Elcheninov A.G."/>
            <person name="Klyukina A."/>
            <person name="Kublanov I.V."/>
            <person name="Frolov E.N."/>
            <person name="Podosokorskaya O.A."/>
        </authorList>
    </citation>
    <scope>NUCLEOTIDE SEQUENCE [LARGE SCALE GENOMIC DNA]</scope>
    <source>
        <strain evidence="7 8">4137-cl</strain>
    </source>
</reference>
<keyword evidence="4 6" id="KW-1133">Transmembrane helix</keyword>
<dbReference type="NCBIfam" id="TIGR04409">
    <property type="entry name" value="LptC_YrbK"/>
    <property type="match status" value="1"/>
</dbReference>
<dbReference type="RefSeq" id="WP_413782250.1">
    <property type="nucleotide sequence ID" value="NZ_JAUOZS010000001.1"/>
</dbReference>
<keyword evidence="1" id="KW-1003">Cell membrane</keyword>
<dbReference type="PANTHER" id="PTHR37481">
    <property type="entry name" value="LIPOPOLYSACCHARIDE EXPORT SYSTEM PROTEIN LPTC"/>
    <property type="match status" value="1"/>
</dbReference>
<dbReference type="InterPro" id="IPR010664">
    <property type="entry name" value="LipoPS_assembly_LptC-rel"/>
</dbReference>
<evidence type="ECO:0000313" key="8">
    <source>
        <dbReference type="Proteomes" id="UP001254848"/>
    </source>
</evidence>
<sequence>MKLSKSTYRALACTLLIIAGGLYYFNREELPPPPTQEAKPAEVSAAVTFSGSSIVEQQDGKKQWEVTAESVQMNPDTNKARLVNFKAILYRADGSKLDLVGRQAEIDTKTRDIDMAGDIKAVSSSDGAVFTSATARWAAKERKFYGGGGITLTRYDTIVTGDRIEGDEQLERVKVMGNARVLKGGTPQ</sequence>
<proteinExistence type="predicted"/>
<evidence type="ECO:0000256" key="4">
    <source>
        <dbReference type="ARBA" id="ARBA00022989"/>
    </source>
</evidence>
<evidence type="ECO:0000256" key="3">
    <source>
        <dbReference type="ARBA" id="ARBA00022692"/>
    </source>
</evidence>
<dbReference type="Pfam" id="PF06835">
    <property type="entry name" value="LptC"/>
    <property type="match status" value="1"/>
</dbReference>
<dbReference type="InterPro" id="IPR052363">
    <property type="entry name" value="LPS_export_LptC"/>
</dbReference>
<evidence type="ECO:0000256" key="1">
    <source>
        <dbReference type="ARBA" id="ARBA00022475"/>
    </source>
</evidence>
<dbReference type="EMBL" id="JAUOZS010000001">
    <property type="protein sequence ID" value="MDT8903806.1"/>
    <property type="molecule type" value="Genomic_DNA"/>
</dbReference>
<evidence type="ECO:0000256" key="5">
    <source>
        <dbReference type="ARBA" id="ARBA00023136"/>
    </source>
</evidence>
<keyword evidence="8" id="KW-1185">Reference proteome</keyword>
<evidence type="ECO:0000256" key="6">
    <source>
        <dbReference type="SAM" id="Phobius"/>
    </source>
</evidence>
<dbReference type="PANTHER" id="PTHR37481:SF1">
    <property type="entry name" value="LIPOPOLYSACCHARIDE EXPORT SYSTEM PROTEIN LPTC"/>
    <property type="match status" value="1"/>
</dbReference>
<name>A0ABU3P462_9FIRM</name>
<evidence type="ECO:0000256" key="2">
    <source>
        <dbReference type="ARBA" id="ARBA00022519"/>
    </source>
</evidence>
<feature type="transmembrane region" description="Helical" evidence="6">
    <location>
        <begin position="7"/>
        <end position="25"/>
    </location>
</feature>
<evidence type="ECO:0000313" key="7">
    <source>
        <dbReference type="EMBL" id="MDT8903806.1"/>
    </source>
</evidence>
<accession>A0ABU3P462</accession>
<organism evidence="7 8">
    <name type="scientific">Anaeroselena agilis</name>
    <dbReference type="NCBI Taxonomy" id="3063788"/>
    <lineage>
        <taxon>Bacteria</taxon>
        <taxon>Bacillati</taxon>
        <taxon>Bacillota</taxon>
        <taxon>Negativicutes</taxon>
        <taxon>Acetonemataceae</taxon>
        <taxon>Anaeroselena</taxon>
    </lineage>
</organism>
<dbReference type="Proteomes" id="UP001254848">
    <property type="component" value="Unassembled WGS sequence"/>
</dbReference>
<protein>
    <submittedName>
        <fullName evidence="7">LPS export ABC transporter periplasmic protein LptC</fullName>
    </submittedName>
</protein>
<dbReference type="Gene3D" id="2.60.450.10">
    <property type="entry name" value="Lipopolysaccharide (LPS) transport protein A like domain"/>
    <property type="match status" value="1"/>
</dbReference>